<evidence type="ECO:0008006" key="3">
    <source>
        <dbReference type="Google" id="ProtNLM"/>
    </source>
</evidence>
<accession>A0ABT1GGZ3</accession>
<comment type="caution">
    <text evidence="1">The sequence shown here is derived from an EMBL/GenBank/DDBJ whole genome shotgun (WGS) entry which is preliminary data.</text>
</comment>
<evidence type="ECO:0000313" key="1">
    <source>
        <dbReference type="EMBL" id="MCP2007781.1"/>
    </source>
</evidence>
<dbReference type="Proteomes" id="UP001162889">
    <property type="component" value="Unassembled WGS sequence"/>
</dbReference>
<proteinExistence type="predicted"/>
<keyword evidence="2" id="KW-1185">Reference proteome</keyword>
<reference evidence="1" key="1">
    <citation type="submission" date="2022-03" db="EMBL/GenBank/DDBJ databases">
        <title>Genome Encyclopedia of Bacteria and Archaea VI: Functional Genomics of Type Strains.</title>
        <authorList>
            <person name="Whitman W."/>
        </authorList>
    </citation>
    <scope>NUCLEOTIDE SEQUENCE</scope>
    <source>
        <strain evidence="1">HSC-15S17</strain>
    </source>
</reference>
<sequence length="472" mass="52070">MMPILELRILPPLSVARLGGAAEPLEAYDLETDPDSPMNYRRIVPRESFEVDPHSGRIVRAYVPDNIRFKDENKLVRPVAPFLEVYARTSEEPEQLQPLTTALLAEHGLALANLHWDVELGNIKIYRRTNNRNDQVHANLFRLQDHGRHALQGWCENYLPGKTLPLGHVQFIAPSEDFPEIRLRYTPAAGKVYGSRLQRLEPQADGIPLLVPDPIIDHEALVLYDAARGDWLNYTEGSGPTLTNPAGIYAGYANAQGQQVSWGYLDDECDGLVRVVLTLADSSTLVAQATIGAGPPAYAPDTLPIRVVSDELEQLLHGPTVPEEEVSLEQATELVLRALETVRLMNTAIMNGNPVNGRLNVASTMVRQNSSDFERYYEPIAAASLVDNLALRALHERVFSALSAGGAPWFAQTLRLPEEIGDLSAIALRKMPALMRGADGRSLTLTRRHIDMVVKAARNAMFSPPNNPAGDL</sequence>
<name>A0ABT1GGZ3_9BURK</name>
<dbReference type="RefSeq" id="WP_229224961.1">
    <property type="nucleotide sequence ID" value="NZ_JAHTGR010000011.1"/>
</dbReference>
<gene>
    <name evidence="1" type="ORF">L1274_001474</name>
</gene>
<organism evidence="1 2">
    <name type="scientific">Duganella violaceipulchra</name>
    <dbReference type="NCBI Taxonomy" id="2849652"/>
    <lineage>
        <taxon>Bacteria</taxon>
        <taxon>Pseudomonadati</taxon>
        <taxon>Pseudomonadota</taxon>
        <taxon>Betaproteobacteria</taxon>
        <taxon>Burkholderiales</taxon>
        <taxon>Oxalobacteraceae</taxon>
        <taxon>Telluria group</taxon>
        <taxon>Duganella</taxon>
    </lineage>
</organism>
<protein>
    <recommendedName>
        <fullName evidence="3">Phage portal protein</fullName>
    </recommendedName>
</protein>
<evidence type="ECO:0000313" key="2">
    <source>
        <dbReference type="Proteomes" id="UP001162889"/>
    </source>
</evidence>
<dbReference type="EMBL" id="JALJZU010000002">
    <property type="protein sequence ID" value="MCP2007781.1"/>
    <property type="molecule type" value="Genomic_DNA"/>
</dbReference>